<dbReference type="AlphaFoldDB" id="A0A934TI54"/>
<accession>A0A934TI54</accession>
<sequence length="62" mass="6513">MNWDKIEEEWTTMTRRIRADLGDPAAGKTARRPAHAAPRSPGPAPAGMGDPGAGGDTSPTAW</sequence>
<comment type="caution">
    <text evidence="2">The sequence shown here is derived from an EMBL/GenBank/DDBJ whole genome shotgun (WGS) entry which is preliminary data.</text>
</comment>
<proteinExistence type="predicted"/>
<dbReference type="RefSeq" id="WP_201155499.1">
    <property type="nucleotide sequence ID" value="NZ_NHSD01000072.1"/>
</dbReference>
<feature type="region of interest" description="Disordered" evidence="1">
    <location>
        <begin position="15"/>
        <end position="62"/>
    </location>
</feature>
<keyword evidence="3" id="KW-1185">Reference proteome</keyword>
<name>A0A934TI54_9RHOB</name>
<evidence type="ECO:0000313" key="2">
    <source>
        <dbReference type="EMBL" id="MBK5925976.1"/>
    </source>
</evidence>
<dbReference type="EMBL" id="NHSD01000072">
    <property type="protein sequence ID" value="MBK5925976.1"/>
    <property type="molecule type" value="Genomic_DNA"/>
</dbReference>
<organism evidence="2 3">
    <name type="scientific">Rhodobaculum claviforme</name>
    <dbReference type="NCBI Taxonomy" id="1549854"/>
    <lineage>
        <taxon>Bacteria</taxon>
        <taxon>Pseudomonadati</taxon>
        <taxon>Pseudomonadota</taxon>
        <taxon>Alphaproteobacteria</taxon>
        <taxon>Rhodobacterales</taxon>
        <taxon>Paracoccaceae</taxon>
        <taxon>Rhodobaculum</taxon>
    </lineage>
</organism>
<dbReference type="Proteomes" id="UP000706333">
    <property type="component" value="Unassembled WGS sequence"/>
</dbReference>
<reference evidence="2" key="2">
    <citation type="journal article" date="2020" name="Microorganisms">
        <title>Osmotic Adaptation and Compatible Solute Biosynthesis of Phototrophic Bacteria as Revealed from Genome Analyses.</title>
        <authorList>
            <person name="Imhoff J.F."/>
            <person name="Rahn T."/>
            <person name="Kunzel S."/>
            <person name="Keller A."/>
            <person name="Neulinger S.C."/>
        </authorList>
    </citation>
    <scope>NUCLEOTIDE SEQUENCE</scope>
    <source>
        <strain evidence="2">LMG 28126</strain>
    </source>
</reference>
<protein>
    <submittedName>
        <fullName evidence="2">Uncharacterized protein</fullName>
    </submittedName>
</protein>
<evidence type="ECO:0000256" key="1">
    <source>
        <dbReference type="SAM" id="MobiDB-lite"/>
    </source>
</evidence>
<gene>
    <name evidence="2" type="ORF">CCR87_01155</name>
</gene>
<reference evidence="2" key="1">
    <citation type="submission" date="2017-05" db="EMBL/GenBank/DDBJ databases">
        <authorList>
            <person name="Imhoff J.F."/>
            <person name="Rahn T."/>
            <person name="Kuenzel S."/>
            <person name="Neulinger S.C."/>
        </authorList>
    </citation>
    <scope>NUCLEOTIDE SEQUENCE</scope>
    <source>
        <strain evidence="2">LMG 28126</strain>
    </source>
</reference>
<evidence type="ECO:0000313" key="3">
    <source>
        <dbReference type="Proteomes" id="UP000706333"/>
    </source>
</evidence>